<gene>
    <name evidence="1" type="ORF">SAMN04488026_101643</name>
</gene>
<keyword evidence="2" id="KW-1185">Reference proteome</keyword>
<proteinExistence type="predicted"/>
<dbReference type="Proteomes" id="UP000199382">
    <property type="component" value="Unassembled WGS sequence"/>
</dbReference>
<organism evidence="1 2">
    <name type="scientific">Aliiruegeria lutimaris</name>
    <dbReference type="NCBI Taxonomy" id="571298"/>
    <lineage>
        <taxon>Bacteria</taxon>
        <taxon>Pseudomonadati</taxon>
        <taxon>Pseudomonadota</taxon>
        <taxon>Alphaproteobacteria</taxon>
        <taxon>Rhodobacterales</taxon>
        <taxon>Roseobacteraceae</taxon>
        <taxon>Aliiruegeria</taxon>
    </lineage>
</organism>
<dbReference type="STRING" id="571298.SAMN04488026_101643"/>
<reference evidence="1 2" key="1">
    <citation type="submission" date="2016-10" db="EMBL/GenBank/DDBJ databases">
        <authorList>
            <person name="de Groot N.N."/>
        </authorList>
    </citation>
    <scope>NUCLEOTIDE SEQUENCE [LARGE SCALE GENOMIC DNA]</scope>
    <source>
        <strain evidence="1 2">DSM 25294</strain>
    </source>
</reference>
<dbReference type="AlphaFoldDB" id="A0A1G8T4T6"/>
<sequence>MVRFVKYSRKIEEVFAGRLKKSDRLFSFWTHLPDIDRDAEKIAAATVEFQKTFDLDFVKNMPNGMYAIED</sequence>
<protein>
    <submittedName>
        <fullName evidence="1">Uroporphyrinogen decarboxylase</fullName>
    </submittedName>
</protein>
<dbReference type="RefSeq" id="WP_212635055.1">
    <property type="nucleotide sequence ID" value="NZ_FNEK01000016.1"/>
</dbReference>
<dbReference type="EMBL" id="FNEK01000016">
    <property type="protein sequence ID" value="SDJ36493.1"/>
    <property type="molecule type" value="Genomic_DNA"/>
</dbReference>
<evidence type="ECO:0000313" key="1">
    <source>
        <dbReference type="EMBL" id="SDJ36493.1"/>
    </source>
</evidence>
<name>A0A1G8T4T6_9RHOB</name>
<evidence type="ECO:0000313" key="2">
    <source>
        <dbReference type="Proteomes" id="UP000199382"/>
    </source>
</evidence>
<accession>A0A1G8T4T6</accession>